<dbReference type="CDD" id="cd12912">
    <property type="entry name" value="PDC2_MCP_like"/>
    <property type="match status" value="1"/>
</dbReference>
<evidence type="ECO:0000256" key="6">
    <source>
        <dbReference type="ARBA" id="ARBA00022989"/>
    </source>
</evidence>
<keyword evidence="3" id="KW-0488">Methylation</keyword>
<sequence>MKIKLFSGLRSKLIVSFAVILLLPSIVVGSLAYHSAKDQIQNQIFTSVNENVKLVNTLIDNSIKPKVNDIDYFSKTVSSRLYKGDDSPELRRIFKEYVDLHPEVVSIFVGTKNGLYVQMPRFKMPSGYDPRQRYWYSEAMNHKGQVVVTDPEKTASTGETVVTICKTTNDGSGVVAINIRLNKIKDLVEKVKVGKEGYAFLIDRNKKIVAHPNLKSGSKADSSFYDKLFASNTGEFHYTLNGKEKLYSYTTNPLTGWKVVGNMSISEVDDAVAPILHKTLLVIIISSVLGAIIVYFIIYSILARLRVLKNKAITISRGNLTEQIEIKVNDEIGQLGHAFNQMQENLRTLIQKIELSAEQVASSAEELTARAEQTSLVTEQVASSIQEVASNAETQTNGIDKNAQSLNIISSGITKIAENSMNVAELSKQSTLQAEEGEKAVQKTVDQMNSIHESVQVSEEAFQSLAERSKQIGKILDVITGIADQTNLLALNAAIEAARAGEEGRGFAVVAEEVRKLAEQSQESAKQIFELIQGIQQDTGNTVQIMSKTTEDVEEGLKITNEAFEKFEGILHSMREVVPKIQDISSTAQKISAEVQEVAAMANELANIAQNNAATSEEVASSTEEQLASMEEISASAKSLSSMAEELKEVIASFKY</sequence>
<keyword evidence="5 11" id="KW-0812">Transmembrane</keyword>
<evidence type="ECO:0000256" key="4">
    <source>
        <dbReference type="ARBA" id="ARBA00022500"/>
    </source>
</evidence>
<dbReference type="Pfam" id="PF00015">
    <property type="entry name" value="MCPsignal"/>
    <property type="match status" value="1"/>
</dbReference>
<keyword evidence="2" id="KW-1003">Cell membrane</keyword>
<keyword evidence="7 11" id="KW-0472">Membrane</keyword>
<dbReference type="PROSITE" id="PS50885">
    <property type="entry name" value="HAMP"/>
    <property type="match status" value="1"/>
</dbReference>
<dbReference type="SUPFAM" id="SSF103190">
    <property type="entry name" value="Sensory domain-like"/>
    <property type="match status" value="1"/>
</dbReference>
<comment type="caution">
    <text evidence="14">The sequence shown here is derived from an EMBL/GenBank/DDBJ whole genome shotgun (WGS) entry which is preliminary data.</text>
</comment>
<dbReference type="HOGENOM" id="CLU_000445_107_19_9"/>
<feature type="transmembrane region" description="Helical" evidence="11">
    <location>
        <begin position="280"/>
        <end position="302"/>
    </location>
</feature>
<comment type="similarity">
    <text evidence="9">Belongs to the methyl-accepting chemotaxis (MCP) protein family.</text>
</comment>
<comment type="subcellular location">
    <subcellularLocation>
        <location evidence="1">Cell membrane</location>
        <topology evidence="1">Multi-pass membrane protein</topology>
    </subcellularLocation>
</comment>
<accession>G9QKQ9</accession>
<name>G9QKQ9_9BACI</name>
<evidence type="ECO:0000256" key="7">
    <source>
        <dbReference type="ARBA" id="ARBA00023136"/>
    </source>
</evidence>
<evidence type="ECO:0000256" key="10">
    <source>
        <dbReference type="PROSITE-ProRule" id="PRU00284"/>
    </source>
</evidence>
<dbReference type="SMART" id="SM00283">
    <property type="entry name" value="MA"/>
    <property type="match status" value="1"/>
</dbReference>
<dbReference type="SMART" id="SM00319">
    <property type="entry name" value="TarH"/>
    <property type="match status" value="1"/>
</dbReference>
<dbReference type="AlphaFoldDB" id="G9QKQ9"/>
<dbReference type="SUPFAM" id="SSF58104">
    <property type="entry name" value="Methyl-accepting chemotaxis protein (MCP) signaling domain"/>
    <property type="match status" value="1"/>
</dbReference>
<evidence type="ECO:0000256" key="11">
    <source>
        <dbReference type="SAM" id="Phobius"/>
    </source>
</evidence>
<dbReference type="InterPro" id="IPR003122">
    <property type="entry name" value="Tar_rcpt_lig-bd"/>
</dbReference>
<keyword evidence="4" id="KW-0145">Chemotaxis</keyword>
<dbReference type="PATRIC" id="fig|665952.3.peg.1609"/>
<dbReference type="CDD" id="cd11386">
    <property type="entry name" value="MCP_signal"/>
    <property type="match status" value="1"/>
</dbReference>
<dbReference type="InterPro" id="IPR003660">
    <property type="entry name" value="HAMP_dom"/>
</dbReference>
<keyword evidence="6 11" id="KW-1133">Transmembrane helix</keyword>
<dbReference type="PANTHER" id="PTHR32089">
    <property type="entry name" value="METHYL-ACCEPTING CHEMOTAXIS PROTEIN MCPB"/>
    <property type="match status" value="1"/>
</dbReference>
<dbReference type="GO" id="GO:0007165">
    <property type="term" value="P:signal transduction"/>
    <property type="evidence" value="ECO:0007669"/>
    <property type="project" value="UniProtKB-KW"/>
</dbReference>
<gene>
    <name evidence="14" type="ORF">HMPREF1015_01748</name>
</gene>
<feature type="domain" description="HAMP" evidence="13">
    <location>
        <begin position="299"/>
        <end position="351"/>
    </location>
</feature>
<feature type="domain" description="Methyl-accepting transducer" evidence="12">
    <location>
        <begin position="370"/>
        <end position="606"/>
    </location>
</feature>
<dbReference type="Pfam" id="PF02743">
    <property type="entry name" value="dCache_1"/>
    <property type="match status" value="1"/>
</dbReference>
<evidence type="ECO:0000259" key="12">
    <source>
        <dbReference type="PROSITE" id="PS50111"/>
    </source>
</evidence>
<reference evidence="14 15" key="1">
    <citation type="submission" date="2011-09" db="EMBL/GenBank/DDBJ databases">
        <title>The Genome Sequence of Bacillus smithii 7_3_47FAA.</title>
        <authorList>
            <consortium name="The Broad Institute Genome Sequencing Platform"/>
            <person name="Earl A."/>
            <person name="Ward D."/>
            <person name="Feldgarden M."/>
            <person name="Gevers D."/>
            <person name="Daigneault M."/>
            <person name="Strauss J."/>
            <person name="Allen-Vercoe E."/>
            <person name="Young S.K."/>
            <person name="Zeng Q."/>
            <person name="Gargeya S."/>
            <person name="Fitzgerald M."/>
            <person name="Haas B."/>
            <person name="Abouelleil A."/>
            <person name="Alvarado L."/>
            <person name="Arachchi H.M."/>
            <person name="Berlin A."/>
            <person name="Brown A."/>
            <person name="Chapman S.B."/>
            <person name="Chen Z."/>
            <person name="Dunbar C."/>
            <person name="Freedman E."/>
            <person name="Gearin G."/>
            <person name="Goldberg J."/>
            <person name="Griggs A."/>
            <person name="Gujja S."/>
            <person name="Heiman D."/>
            <person name="Howarth C."/>
            <person name="Larson L."/>
            <person name="Lui A."/>
            <person name="MacDonald P.J.P."/>
            <person name="Montmayeur A."/>
            <person name="Murphy C."/>
            <person name="Neiman D."/>
            <person name="Pearson M."/>
            <person name="Priest M."/>
            <person name="Roberts A."/>
            <person name="Saif S."/>
            <person name="Shea T."/>
            <person name="Shenoy N."/>
            <person name="Sisk P."/>
            <person name="Stolte C."/>
            <person name="Sykes S."/>
            <person name="Wortman J."/>
            <person name="Nusbaum C."/>
            <person name="Birren B."/>
        </authorList>
    </citation>
    <scope>NUCLEOTIDE SEQUENCE [LARGE SCALE GENOMIC DNA]</scope>
    <source>
        <strain evidence="14 15">7_3_47FAA</strain>
    </source>
</reference>
<dbReference type="InterPro" id="IPR029151">
    <property type="entry name" value="Sensor-like_sf"/>
</dbReference>
<dbReference type="PANTHER" id="PTHR32089:SF114">
    <property type="entry name" value="METHYL-ACCEPTING CHEMOTAXIS PROTEIN MCPB"/>
    <property type="match status" value="1"/>
</dbReference>
<dbReference type="InterPro" id="IPR004089">
    <property type="entry name" value="MCPsignal_dom"/>
</dbReference>
<keyword evidence="15" id="KW-1185">Reference proteome</keyword>
<evidence type="ECO:0000256" key="2">
    <source>
        <dbReference type="ARBA" id="ARBA00022475"/>
    </source>
</evidence>
<evidence type="ECO:0000256" key="5">
    <source>
        <dbReference type="ARBA" id="ARBA00022692"/>
    </source>
</evidence>
<dbReference type="GO" id="GO:0005886">
    <property type="term" value="C:plasma membrane"/>
    <property type="evidence" value="ECO:0007669"/>
    <property type="project" value="UniProtKB-SubCell"/>
</dbReference>
<evidence type="ECO:0008006" key="16">
    <source>
        <dbReference type="Google" id="ProtNLM"/>
    </source>
</evidence>
<evidence type="ECO:0000313" key="15">
    <source>
        <dbReference type="Proteomes" id="UP000011747"/>
    </source>
</evidence>
<evidence type="ECO:0000256" key="3">
    <source>
        <dbReference type="ARBA" id="ARBA00022481"/>
    </source>
</evidence>
<evidence type="ECO:0000259" key="13">
    <source>
        <dbReference type="PROSITE" id="PS50885"/>
    </source>
</evidence>
<keyword evidence="8 10" id="KW-0807">Transducer</keyword>
<dbReference type="CDD" id="cd18773">
    <property type="entry name" value="PDC1_HK_sensor"/>
    <property type="match status" value="1"/>
</dbReference>
<evidence type="ECO:0000313" key="14">
    <source>
        <dbReference type="EMBL" id="EHL78255.1"/>
    </source>
</evidence>
<dbReference type="GO" id="GO:0006935">
    <property type="term" value="P:chemotaxis"/>
    <property type="evidence" value="ECO:0007669"/>
    <property type="project" value="UniProtKB-KW"/>
</dbReference>
<dbReference type="InterPro" id="IPR033479">
    <property type="entry name" value="dCache_1"/>
</dbReference>
<proteinExistence type="inferred from homology"/>
<evidence type="ECO:0000256" key="8">
    <source>
        <dbReference type="ARBA" id="ARBA00023224"/>
    </source>
</evidence>
<dbReference type="PROSITE" id="PS50111">
    <property type="entry name" value="CHEMOTAXIS_TRANSDUC_2"/>
    <property type="match status" value="1"/>
</dbReference>
<dbReference type="Proteomes" id="UP000011747">
    <property type="component" value="Unassembled WGS sequence"/>
</dbReference>
<dbReference type="Gene3D" id="1.10.287.950">
    <property type="entry name" value="Methyl-accepting chemotaxis protein"/>
    <property type="match status" value="1"/>
</dbReference>
<protein>
    <recommendedName>
        <fullName evidence="16">Methyl-accepting chemotaxis protein</fullName>
    </recommendedName>
</protein>
<dbReference type="EMBL" id="ACWF01000085">
    <property type="protein sequence ID" value="EHL78255.1"/>
    <property type="molecule type" value="Genomic_DNA"/>
</dbReference>
<evidence type="ECO:0000256" key="9">
    <source>
        <dbReference type="ARBA" id="ARBA00029447"/>
    </source>
</evidence>
<organism evidence="14 15">
    <name type="scientific">Bacillus smithii 7_3_47FAA</name>
    <dbReference type="NCBI Taxonomy" id="665952"/>
    <lineage>
        <taxon>Bacteria</taxon>
        <taxon>Bacillati</taxon>
        <taxon>Bacillota</taxon>
        <taxon>Bacilli</taxon>
        <taxon>Bacillales</taxon>
        <taxon>Bacillaceae</taxon>
        <taxon>Bacillus</taxon>
    </lineage>
</organism>
<dbReference type="Pfam" id="PF00672">
    <property type="entry name" value="HAMP"/>
    <property type="match status" value="1"/>
</dbReference>
<dbReference type="Gene3D" id="3.30.450.20">
    <property type="entry name" value="PAS domain"/>
    <property type="match status" value="2"/>
</dbReference>
<dbReference type="SMART" id="SM00304">
    <property type="entry name" value="HAMP"/>
    <property type="match status" value="1"/>
</dbReference>
<dbReference type="CDD" id="cd06225">
    <property type="entry name" value="HAMP"/>
    <property type="match status" value="1"/>
</dbReference>
<evidence type="ECO:0000256" key="1">
    <source>
        <dbReference type="ARBA" id="ARBA00004651"/>
    </source>
</evidence>